<reference evidence="1" key="1">
    <citation type="submission" date="2017-02" db="EMBL/GenBank/DDBJ databases">
        <title>Delving into the versatile metabolic prowess of the omnipresent phylum Bacteroidetes.</title>
        <authorList>
            <person name="Nobu M.K."/>
            <person name="Mei R."/>
            <person name="Narihiro T."/>
            <person name="Kuroda K."/>
            <person name="Liu W.-T."/>
        </authorList>
    </citation>
    <scope>NUCLEOTIDE SEQUENCE</scope>
    <source>
        <strain evidence="1">ADurb.Bin276</strain>
    </source>
</reference>
<accession>A0A1V5SLB0</accession>
<dbReference type="AlphaFoldDB" id="A0A1V5SLB0"/>
<dbReference type="EMBL" id="MWBQ01000183">
    <property type="protein sequence ID" value="OQA55023.1"/>
    <property type="molecule type" value="Genomic_DNA"/>
</dbReference>
<dbReference type="Proteomes" id="UP000485569">
    <property type="component" value="Unassembled WGS sequence"/>
</dbReference>
<name>A0A1V5SLB0_9BACT</name>
<organism evidence="1">
    <name type="scientific">Candidatus Atribacter allofermentans</name>
    <dbReference type="NCBI Taxonomy" id="1852833"/>
    <lineage>
        <taxon>Bacteria</taxon>
        <taxon>Pseudomonadati</taxon>
        <taxon>Atribacterota</taxon>
        <taxon>Atribacteria</taxon>
        <taxon>Atribacterales</taxon>
        <taxon>Atribacteraceae</taxon>
        <taxon>Atribacter</taxon>
    </lineage>
</organism>
<proteinExistence type="predicted"/>
<gene>
    <name evidence="1" type="ORF">BWY41_01799</name>
</gene>
<sequence>MLLRKSVFSLLIIIFVFGLGTNILFNSASALAATTDWQLITGPTVKVHAVIKPYINITINSPATIQSNLSVEGPAVVFDCNQGPGTYQSLYPLTFCIISNTAFQLQFEATSLVEQNTKSSISPGQLSVRFNDPSASSNTFSAFEEGKKKIIFETNQGASFTTQCDFQLDITYEDKAGTYEGAIFVEVLYQPTS</sequence>
<protein>
    <submittedName>
        <fullName evidence="1">Uncharacterized protein</fullName>
    </submittedName>
</protein>
<comment type="caution">
    <text evidence="1">The sequence shown here is derived from an EMBL/GenBank/DDBJ whole genome shotgun (WGS) entry which is preliminary data.</text>
</comment>
<evidence type="ECO:0000313" key="1">
    <source>
        <dbReference type="EMBL" id="OQA55023.1"/>
    </source>
</evidence>